<dbReference type="Proteomes" id="UP000037460">
    <property type="component" value="Unassembled WGS sequence"/>
</dbReference>
<feature type="domain" description="Chromo" evidence="2">
    <location>
        <begin position="528"/>
        <end position="582"/>
    </location>
</feature>
<keyword evidence="4" id="KW-1185">Reference proteome</keyword>
<evidence type="ECO:0000256" key="1">
    <source>
        <dbReference type="SAM" id="MobiDB-lite"/>
    </source>
</evidence>
<evidence type="ECO:0000259" key="2">
    <source>
        <dbReference type="PROSITE" id="PS50013"/>
    </source>
</evidence>
<dbReference type="SUPFAM" id="SSF54160">
    <property type="entry name" value="Chromo domain-like"/>
    <property type="match status" value="1"/>
</dbReference>
<dbReference type="PROSITE" id="PS50013">
    <property type="entry name" value="CHROMO_2"/>
    <property type="match status" value="1"/>
</dbReference>
<dbReference type="CDD" id="cd00024">
    <property type="entry name" value="CD_CSD"/>
    <property type="match status" value="1"/>
</dbReference>
<protein>
    <recommendedName>
        <fullName evidence="2">Chromo domain-containing protein</fullName>
    </recommendedName>
</protein>
<feature type="compositionally biased region" description="Low complexity" evidence="1">
    <location>
        <begin position="9"/>
        <end position="18"/>
    </location>
</feature>
<dbReference type="InterPro" id="IPR023780">
    <property type="entry name" value="Chromo_domain"/>
</dbReference>
<dbReference type="SUPFAM" id="SSF55729">
    <property type="entry name" value="Acyl-CoA N-acyltransferases (Nat)"/>
    <property type="match status" value="1"/>
</dbReference>
<dbReference type="Pfam" id="PF00385">
    <property type="entry name" value="Chromo"/>
    <property type="match status" value="1"/>
</dbReference>
<dbReference type="InterPro" id="IPR016197">
    <property type="entry name" value="Chromo-like_dom_sf"/>
</dbReference>
<accession>A0A0M0JXH2</accession>
<dbReference type="InterPro" id="IPR000953">
    <property type="entry name" value="Chromo/chromo_shadow_dom"/>
</dbReference>
<feature type="region of interest" description="Disordered" evidence="1">
    <location>
        <begin position="1"/>
        <end position="48"/>
    </location>
</feature>
<feature type="compositionally biased region" description="Basic residues" evidence="1">
    <location>
        <begin position="480"/>
        <end position="494"/>
    </location>
</feature>
<feature type="non-terminal residue" evidence="3">
    <location>
        <position position="1"/>
    </location>
</feature>
<reference evidence="4" key="1">
    <citation type="journal article" date="2015" name="PLoS Genet.">
        <title>Genome Sequence and Transcriptome Analyses of Chrysochromulina tobin: Metabolic Tools for Enhanced Algal Fitness in the Prominent Order Prymnesiales (Haptophyceae).</title>
        <authorList>
            <person name="Hovde B.T."/>
            <person name="Deodato C.R."/>
            <person name="Hunsperger H.M."/>
            <person name="Ryken S.A."/>
            <person name="Yost W."/>
            <person name="Jha R.K."/>
            <person name="Patterson J."/>
            <person name="Monnat R.J. Jr."/>
            <person name="Barlow S.B."/>
            <person name="Starkenburg S.R."/>
            <person name="Cattolico R.A."/>
        </authorList>
    </citation>
    <scope>NUCLEOTIDE SEQUENCE</scope>
    <source>
        <strain evidence="4">CCMP291</strain>
    </source>
</reference>
<dbReference type="Gene3D" id="2.40.50.40">
    <property type="match status" value="1"/>
</dbReference>
<comment type="caution">
    <text evidence="3">The sequence shown here is derived from an EMBL/GenBank/DDBJ whole genome shotgun (WGS) entry which is preliminary data.</text>
</comment>
<feature type="region of interest" description="Disordered" evidence="1">
    <location>
        <begin position="573"/>
        <end position="618"/>
    </location>
</feature>
<dbReference type="Pfam" id="PF01476">
    <property type="entry name" value="LysM"/>
    <property type="match status" value="1"/>
</dbReference>
<feature type="non-terminal residue" evidence="3">
    <location>
        <position position="816"/>
    </location>
</feature>
<organism evidence="3 4">
    <name type="scientific">Chrysochromulina tobinii</name>
    <dbReference type="NCBI Taxonomy" id="1460289"/>
    <lineage>
        <taxon>Eukaryota</taxon>
        <taxon>Haptista</taxon>
        <taxon>Haptophyta</taxon>
        <taxon>Prymnesiophyceae</taxon>
        <taxon>Prymnesiales</taxon>
        <taxon>Chrysochromulinaceae</taxon>
        <taxon>Chrysochromulina</taxon>
    </lineage>
</organism>
<dbReference type="SMART" id="SM00298">
    <property type="entry name" value="CHROMO"/>
    <property type="match status" value="1"/>
</dbReference>
<dbReference type="Gene3D" id="3.40.630.30">
    <property type="match status" value="1"/>
</dbReference>
<sequence length="816" mass="88652">GGGGGGRSAGSSGVGSSSQQPQPNFRGGRKGKRPQSANAGSSSGGPQLSAPRCIFKNHHFTSDPPPEVAYEFSSVPAVKADLAGSVLLRPVSRRQWFVCIQELESLAQESLDRRAARLSMNVPSGLPLVYIADRMDIDDPLWGYQLRCESTGWLQGFITCTTFTTWTHFFEWNSKHLASGMAAARVANSLVGQEDPALTWSEGGETVMQVAHRCDVKSADLVKWNLARFPNITVNSRVQAGTAFFITDPGLVDTLTLEKAEMPKQVAKRLGISVDDLLQLNSEKHPDLTATTKLKPGATLIVRDRSSEPDVFLPTQKQERVLDDDGSLAEELQAQEHSGDPMTTGVVWPRIAELGLLAGLGAGKLLVRLALEELRASSEYDFVVLQATMASVSFYEELGFVRVGAIAKYHPEGTSIDQNPMQGYRHWACADESRVDEFGDTSYMMALKLQTMTPDHAVTKMLAKRLTSEWPAVDGAPSSARKKGKHGGSHHKSHNAAGILKPVGSSLQVGDMSLNVDEGDEARLQLRYEVEKILDSKGPHGSTQYLVKWKHLTVDDATWEKATSELMQSSAAKAALARFRKQPSGGSKRSHHGPSEGSSNAKHVEETSTRGAPSATPRWSHRIVRSLLHDQAPEPVLAGDRIFQGGLGEMPRMPNSALVEANPSHSLEREHRFWLVVRYAPISNKCTLVPLHAAGRFGGCGRRAGRIRWRPAPLKEGFERDAQASTLEAVMAEAVHGAREAEGEVWCIDELDVEQAAREQASSSRNKRRQLLDIELEPHLAASAPALGSGTRSGSVLRGMDGTSAATMMGLTFPPR</sequence>
<dbReference type="InterPro" id="IPR016181">
    <property type="entry name" value="Acyl_CoA_acyltransferase"/>
</dbReference>
<dbReference type="EMBL" id="JWZX01002032">
    <property type="protein sequence ID" value="KOO31361.1"/>
    <property type="molecule type" value="Genomic_DNA"/>
</dbReference>
<dbReference type="OrthoDB" id="205046at2759"/>
<dbReference type="InterPro" id="IPR018392">
    <property type="entry name" value="LysM"/>
</dbReference>
<evidence type="ECO:0000313" key="3">
    <source>
        <dbReference type="EMBL" id="KOO31361.1"/>
    </source>
</evidence>
<proteinExistence type="predicted"/>
<gene>
    <name evidence="3" type="ORF">Ctob_010171</name>
</gene>
<feature type="region of interest" description="Disordered" evidence="1">
    <location>
        <begin position="472"/>
        <end position="498"/>
    </location>
</feature>
<feature type="compositionally biased region" description="Polar residues" evidence="1">
    <location>
        <begin position="35"/>
        <end position="46"/>
    </location>
</feature>
<dbReference type="AlphaFoldDB" id="A0A0M0JXH2"/>
<evidence type="ECO:0000313" key="4">
    <source>
        <dbReference type="Proteomes" id="UP000037460"/>
    </source>
</evidence>
<name>A0A0M0JXH2_9EUKA</name>